<organism evidence="2 3">
    <name type="scientific">Janthinobacterium agaricidamnosum NBRC 102515 = DSM 9628</name>
    <dbReference type="NCBI Taxonomy" id="1349767"/>
    <lineage>
        <taxon>Bacteria</taxon>
        <taxon>Pseudomonadati</taxon>
        <taxon>Pseudomonadota</taxon>
        <taxon>Betaproteobacteria</taxon>
        <taxon>Burkholderiales</taxon>
        <taxon>Oxalobacteraceae</taxon>
        <taxon>Janthinobacterium</taxon>
    </lineage>
</organism>
<protein>
    <submittedName>
        <fullName evidence="2">Uncharacterized protein</fullName>
    </submittedName>
</protein>
<dbReference type="KEGG" id="jag:GJA_2786"/>
<dbReference type="EMBL" id="HG322949">
    <property type="protein sequence ID" value="CDG83416.1"/>
    <property type="molecule type" value="Genomic_DNA"/>
</dbReference>
<dbReference type="Proteomes" id="UP000027604">
    <property type="component" value="Chromosome I"/>
</dbReference>
<evidence type="ECO:0000256" key="1">
    <source>
        <dbReference type="SAM" id="MobiDB-lite"/>
    </source>
</evidence>
<feature type="region of interest" description="Disordered" evidence="1">
    <location>
        <begin position="1"/>
        <end position="25"/>
    </location>
</feature>
<sequence>MSLERRTKRSGQGASPRTARVVGKAMQRRHGRFVWRY</sequence>
<keyword evidence="3" id="KW-1185">Reference proteome</keyword>
<dbReference type="HOGENOM" id="CLU_3344593_0_0_4"/>
<evidence type="ECO:0000313" key="3">
    <source>
        <dbReference type="Proteomes" id="UP000027604"/>
    </source>
</evidence>
<reference evidence="2 3" key="1">
    <citation type="journal article" date="2015" name="Genome Announc.">
        <title>Genome Sequence of Mushroom Soft-Rot Pathogen Janthinobacterium agaricidamnosum.</title>
        <authorList>
            <person name="Graupner K."/>
            <person name="Lackner G."/>
            <person name="Hertweck C."/>
        </authorList>
    </citation>
    <scope>NUCLEOTIDE SEQUENCE [LARGE SCALE GENOMIC DNA]</scope>
    <source>
        <strain evidence="3">NBRC 102515 / DSM 9628</strain>
    </source>
</reference>
<gene>
    <name evidence="2" type="ORF">GJA_2786</name>
</gene>
<accession>W0V6B7</accession>
<proteinExistence type="predicted"/>
<dbReference type="AlphaFoldDB" id="W0V6B7"/>
<name>W0V6B7_9BURK</name>
<evidence type="ECO:0000313" key="2">
    <source>
        <dbReference type="EMBL" id="CDG83416.1"/>
    </source>
</evidence>